<feature type="transmembrane region" description="Helical" evidence="8">
    <location>
        <begin position="255"/>
        <end position="274"/>
    </location>
</feature>
<evidence type="ECO:0000256" key="6">
    <source>
        <dbReference type="ARBA" id="ARBA00022989"/>
    </source>
</evidence>
<feature type="transmembrane region" description="Helical" evidence="8">
    <location>
        <begin position="114"/>
        <end position="133"/>
    </location>
</feature>
<feature type="transmembrane region" description="Helical" evidence="8">
    <location>
        <begin position="309"/>
        <end position="329"/>
    </location>
</feature>
<reference evidence="9" key="1">
    <citation type="submission" date="2021-06" db="EMBL/GenBank/DDBJ databases">
        <title>50 bacteria genomes isolated from Dapeng, Shenzhen, China.</title>
        <authorList>
            <person name="Zheng W."/>
            <person name="Yu S."/>
            <person name="Huang Y."/>
        </authorList>
    </citation>
    <scope>NUCLEOTIDE SEQUENCE</scope>
    <source>
        <strain evidence="9">DP4N28-2</strain>
    </source>
</reference>
<dbReference type="InterPro" id="IPR050297">
    <property type="entry name" value="LipidA_mod_glycosyltrf_83"/>
</dbReference>
<accession>A0A9Q3S0T5</accession>
<evidence type="ECO:0000256" key="3">
    <source>
        <dbReference type="ARBA" id="ARBA00022676"/>
    </source>
</evidence>
<organism evidence="9 10">
    <name type="scientific">Qipengyuania aquimaris</name>
    <dbReference type="NCBI Taxonomy" id="255984"/>
    <lineage>
        <taxon>Bacteria</taxon>
        <taxon>Pseudomonadati</taxon>
        <taxon>Pseudomonadota</taxon>
        <taxon>Alphaproteobacteria</taxon>
        <taxon>Sphingomonadales</taxon>
        <taxon>Erythrobacteraceae</taxon>
        <taxon>Qipengyuania</taxon>
    </lineage>
</organism>
<dbReference type="EMBL" id="JAHVKP010000001">
    <property type="protein sequence ID" value="MBY6217872.1"/>
    <property type="molecule type" value="Genomic_DNA"/>
</dbReference>
<keyword evidence="2" id="KW-1003">Cell membrane</keyword>
<keyword evidence="3" id="KW-0328">Glycosyltransferase</keyword>
<dbReference type="PANTHER" id="PTHR33908">
    <property type="entry name" value="MANNOSYLTRANSFERASE YKCB-RELATED"/>
    <property type="match status" value="1"/>
</dbReference>
<keyword evidence="5 8" id="KW-0812">Transmembrane</keyword>
<protein>
    <submittedName>
        <fullName evidence="9">Uncharacterized protein</fullName>
    </submittedName>
</protein>
<evidence type="ECO:0000313" key="10">
    <source>
        <dbReference type="Proteomes" id="UP000824927"/>
    </source>
</evidence>
<proteinExistence type="predicted"/>
<dbReference type="GO" id="GO:0016763">
    <property type="term" value="F:pentosyltransferase activity"/>
    <property type="evidence" value="ECO:0007669"/>
    <property type="project" value="TreeGrafter"/>
</dbReference>
<dbReference type="Proteomes" id="UP000824927">
    <property type="component" value="Unassembled WGS sequence"/>
</dbReference>
<evidence type="ECO:0000256" key="1">
    <source>
        <dbReference type="ARBA" id="ARBA00004651"/>
    </source>
</evidence>
<comment type="subcellular location">
    <subcellularLocation>
        <location evidence="1">Cell membrane</location>
        <topology evidence="1">Multi-pass membrane protein</topology>
    </subcellularLocation>
</comment>
<evidence type="ECO:0000313" key="9">
    <source>
        <dbReference type="EMBL" id="MBY6217872.1"/>
    </source>
</evidence>
<gene>
    <name evidence="9" type="ORF">KUV31_05900</name>
</gene>
<comment type="caution">
    <text evidence="9">The sequence shown here is derived from an EMBL/GenBank/DDBJ whole genome shotgun (WGS) entry which is preliminary data.</text>
</comment>
<dbReference type="PANTHER" id="PTHR33908:SF11">
    <property type="entry name" value="MEMBRANE PROTEIN"/>
    <property type="match status" value="1"/>
</dbReference>
<evidence type="ECO:0000256" key="8">
    <source>
        <dbReference type="SAM" id="Phobius"/>
    </source>
</evidence>
<dbReference type="GO" id="GO:0009103">
    <property type="term" value="P:lipopolysaccharide biosynthetic process"/>
    <property type="evidence" value="ECO:0007669"/>
    <property type="project" value="UniProtKB-ARBA"/>
</dbReference>
<sequence length="548" mass="59923">MTDSSSVASWGDRAFSPLWLFLVVVVAAQAFLVFAKGYNWDEFLHFSQIHDLHAGRLFSFLQTLHARLFVWIIELPLSIVGQMQTVRVVMLLFECVAIAAIIVLGDSLADRKTALLAGLVYATSGTTFVHGFAIRPDPMIAALLMTALALLITRRLSGLNLVIAGVLVGISGALTVKSVFLLPCFLGAAFYRITENGALERSACLRLLVLPLSSVVVFTALLVWHRSGVTQEPVSATEIGAGAQKFLGAGLFQNWRYTVGSLLAAPVLVAALIISWGRFREMEPRLRWLLLSFALPLVVVIFYRNTYPYFFVFLFAPITVAALPGLLALTKRYSLLKVGVVLGLSPILALFTQPYWLIGNQRAQIDEIQRLFPEPAKYLSFSGYIPDFARVVPHLMSGPGLDTYRRRGVPVIAKEVDSGSVGFVLADTPGILAALQGRRGDTDLLWEDYKSLEGNFLHYTNAIWLTGKKVCPTASPRKIRIVRPGNYSIDGGALLINGVSVDDRASVLLDSGLHSVRNSGDACVKLWNFEAVPRPPLSYPVGPTTAGY</sequence>
<feature type="transmembrane region" description="Helical" evidence="8">
    <location>
        <begin position="286"/>
        <end position="303"/>
    </location>
</feature>
<feature type="transmembrane region" description="Helical" evidence="8">
    <location>
        <begin position="163"/>
        <end position="191"/>
    </location>
</feature>
<feature type="transmembrane region" description="Helical" evidence="8">
    <location>
        <begin position="89"/>
        <end position="108"/>
    </location>
</feature>
<dbReference type="AlphaFoldDB" id="A0A9Q3S0T5"/>
<dbReference type="GO" id="GO:0005886">
    <property type="term" value="C:plasma membrane"/>
    <property type="evidence" value="ECO:0007669"/>
    <property type="project" value="UniProtKB-SubCell"/>
</dbReference>
<evidence type="ECO:0000256" key="7">
    <source>
        <dbReference type="ARBA" id="ARBA00023136"/>
    </source>
</evidence>
<feature type="transmembrane region" description="Helical" evidence="8">
    <location>
        <begin position="18"/>
        <end position="38"/>
    </location>
</feature>
<feature type="transmembrane region" description="Helical" evidence="8">
    <location>
        <begin position="203"/>
        <end position="224"/>
    </location>
</feature>
<keyword evidence="6 8" id="KW-1133">Transmembrane helix</keyword>
<evidence type="ECO:0000256" key="5">
    <source>
        <dbReference type="ARBA" id="ARBA00022692"/>
    </source>
</evidence>
<feature type="transmembrane region" description="Helical" evidence="8">
    <location>
        <begin position="140"/>
        <end position="157"/>
    </location>
</feature>
<feature type="transmembrane region" description="Helical" evidence="8">
    <location>
        <begin position="336"/>
        <end position="358"/>
    </location>
</feature>
<name>A0A9Q3S0T5_9SPHN</name>
<evidence type="ECO:0000256" key="2">
    <source>
        <dbReference type="ARBA" id="ARBA00022475"/>
    </source>
</evidence>
<evidence type="ECO:0000256" key="4">
    <source>
        <dbReference type="ARBA" id="ARBA00022679"/>
    </source>
</evidence>
<keyword evidence="7 8" id="KW-0472">Membrane</keyword>
<dbReference type="RefSeq" id="WP_222404864.1">
    <property type="nucleotide sequence ID" value="NZ_JAHVKP010000001.1"/>
</dbReference>
<keyword evidence="4" id="KW-0808">Transferase</keyword>